<keyword evidence="4" id="KW-1185">Reference proteome</keyword>
<feature type="transmembrane region" description="Helical" evidence="1">
    <location>
        <begin position="127"/>
        <end position="153"/>
    </location>
</feature>
<dbReference type="Gene3D" id="1.10.287.850">
    <property type="entry name" value="HP0062-like domain"/>
    <property type="match status" value="1"/>
</dbReference>
<keyword evidence="1" id="KW-1133">Transmembrane helix</keyword>
<protein>
    <recommendedName>
        <fullName evidence="2">PE domain-containing protein</fullName>
    </recommendedName>
</protein>
<name>A0A7I9YVQ5_MYCBU</name>
<organism evidence="3 4">
    <name type="scientific">Mycobacterium bourgelatii</name>
    <dbReference type="NCBI Taxonomy" id="1273442"/>
    <lineage>
        <taxon>Bacteria</taxon>
        <taxon>Bacillati</taxon>
        <taxon>Actinomycetota</taxon>
        <taxon>Actinomycetes</taxon>
        <taxon>Mycobacteriales</taxon>
        <taxon>Mycobacteriaceae</taxon>
        <taxon>Mycobacterium</taxon>
    </lineage>
</organism>
<dbReference type="Pfam" id="PF00934">
    <property type="entry name" value="PE"/>
    <property type="match status" value="1"/>
</dbReference>
<reference evidence="3 4" key="1">
    <citation type="journal article" date="2019" name="Emerg. Microbes Infect.">
        <title>Comprehensive subspecies identification of 175 nontuberculous mycobacteria species based on 7547 genomic profiles.</title>
        <authorList>
            <person name="Matsumoto Y."/>
            <person name="Kinjo T."/>
            <person name="Motooka D."/>
            <person name="Nabeya D."/>
            <person name="Jung N."/>
            <person name="Uechi K."/>
            <person name="Horii T."/>
            <person name="Iida T."/>
            <person name="Fujita J."/>
            <person name="Nakamura S."/>
        </authorList>
    </citation>
    <scope>NUCLEOTIDE SEQUENCE [LARGE SCALE GENOMIC DNA]</scope>
    <source>
        <strain evidence="3 4">JCM 30725</strain>
    </source>
</reference>
<feature type="domain" description="PE" evidence="2">
    <location>
        <begin position="4"/>
        <end position="94"/>
    </location>
</feature>
<gene>
    <name evidence="3" type="ORF">MBOU_46990</name>
</gene>
<accession>A0A7I9YVQ5</accession>
<keyword evidence="1" id="KW-0472">Membrane</keyword>
<keyword evidence="1" id="KW-0812">Transmembrane</keyword>
<proteinExistence type="predicted"/>
<dbReference type="Proteomes" id="UP000465360">
    <property type="component" value="Unassembled WGS sequence"/>
</dbReference>
<dbReference type="EMBL" id="BLKZ01000001">
    <property type="protein sequence ID" value="GFG92657.1"/>
    <property type="molecule type" value="Genomic_DNA"/>
</dbReference>
<dbReference type="RefSeq" id="WP_163717268.1">
    <property type="nucleotide sequence ID" value="NZ_BLKZ01000001.1"/>
</dbReference>
<dbReference type="AlphaFoldDB" id="A0A7I9YVQ5"/>
<dbReference type="InterPro" id="IPR038332">
    <property type="entry name" value="PPE_sf"/>
</dbReference>
<evidence type="ECO:0000313" key="3">
    <source>
        <dbReference type="EMBL" id="GFG92657.1"/>
    </source>
</evidence>
<dbReference type="SUPFAM" id="SSF140459">
    <property type="entry name" value="PE/PPE dimer-like"/>
    <property type="match status" value="1"/>
</dbReference>
<comment type="caution">
    <text evidence="3">The sequence shown here is derived from an EMBL/GenBank/DDBJ whole genome shotgun (WGS) entry which is preliminary data.</text>
</comment>
<evidence type="ECO:0000259" key="2">
    <source>
        <dbReference type="Pfam" id="PF00934"/>
    </source>
</evidence>
<evidence type="ECO:0000256" key="1">
    <source>
        <dbReference type="SAM" id="Phobius"/>
    </source>
</evidence>
<sequence>MSLVIATPELMAEAATHLEAIGSALDEAHLTAAGPTGTVAPAAADEVSVGIAQLFSGFGQEYQVLARQTAQFHEDFVQHLNASAGMYAGAEAINVGLLQPLISSVESFLVTSGYGPLLFSFLSVLEIALAALLAVLFVSYFIFALFAFGGTLALASQFAMPLAPFASYGETLLLTLLTIPFRLLTAIA</sequence>
<feature type="transmembrane region" description="Helical" evidence="1">
    <location>
        <begin position="165"/>
        <end position="184"/>
    </location>
</feature>
<evidence type="ECO:0000313" key="4">
    <source>
        <dbReference type="Proteomes" id="UP000465360"/>
    </source>
</evidence>
<dbReference type="InterPro" id="IPR000084">
    <property type="entry name" value="PE-PGRS_N"/>
</dbReference>